<gene>
    <name evidence="1" type="ORF">BCD_1169</name>
</gene>
<organism evidence="1">
    <name type="scientific">Borrelia crocidurae DOU</name>
    <dbReference type="NCBI Taxonomy" id="1293575"/>
    <lineage>
        <taxon>Bacteria</taxon>
        <taxon>Pseudomonadati</taxon>
        <taxon>Spirochaetota</taxon>
        <taxon>Spirochaetia</taxon>
        <taxon>Spirochaetales</taxon>
        <taxon>Borreliaceae</taxon>
        <taxon>Borrelia</taxon>
    </lineage>
</organism>
<sequence length="53" mass="5946">MLAGVLETLHRDYKEIFLGNLERKKVVEPKNKIKAAKAKAAKKPTTKPEVVQS</sequence>
<name>W5SK08_9SPIR</name>
<reference evidence="1" key="1">
    <citation type="submission" date="2013-02" db="EMBL/GenBank/DDBJ databases">
        <title>Comparative genomics of Borrelia species.</title>
        <authorList>
            <person name="Schwan T.G."/>
            <person name="Raffel S.J."/>
            <person name="Porcella S.F."/>
        </authorList>
    </citation>
    <scope>NUCLEOTIDE SEQUENCE</scope>
    <source>
        <strain evidence="1">DOU</strain>
        <plasmid evidence="1">unnamed</plasmid>
    </source>
</reference>
<proteinExistence type="predicted"/>
<dbReference type="EMBL" id="CP004307">
    <property type="protein sequence ID" value="AHH07235.1"/>
    <property type="molecule type" value="Genomic_DNA"/>
</dbReference>
<dbReference type="HOGENOM" id="CLU_3059106_0_0_12"/>
<geneLocation type="plasmid" evidence="1">
    <name>unnamed</name>
</geneLocation>
<dbReference type="AlphaFoldDB" id="W5SK08"/>
<protein>
    <submittedName>
        <fullName evidence="1">Uncharacterized protein</fullName>
    </submittedName>
</protein>
<keyword evidence="1" id="KW-0614">Plasmid</keyword>
<evidence type="ECO:0000313" key="1">
    <source>
        <dbReference type="EMBL" id="AHH07235.1"/>
    </source>
</evidence>
<accession>W5SK08</accession>
<dbReference type="RefSeq" id="WP_347230932.1">
    <property type="nucleotide sequence ID" value="NZ_CP004307.1"/>
</dbReference>